<evidence type="ECO:0000256" key="6">
    <source>
        <dbReference type="ARBA" id="ARBA00022989"/>
    </source>
</evidence>
<dbReference type="GO" id="GO:0004896">
    <property type="term" value="F:cytokine receptor activity"/>
    <property type="evidence" value="ECO:0007669"/>
    <property type="project" value="InterPro"/>
</dbReference>
<dbReference type="Pfam" id="PF00041">
    <property type="entry name" value="fn3"/>
    <property type="match status" value="1"/>
</dbReference>
<dbReference type="SMART" id="SM00060">
    <property type="entry name" value="FN3"/>
    <property type="match status" value="3"/>
</dbReference>
<feature type="signal peptide" evidence="13">
    <location>
        <begin position="1"/>
        <end position="21"/>
    </location>
</feature>
<feature type="region of interest" description="Disordered" evidence="11">
    <location>
        <begin position="669"/>
        <end position="911"/>
    </location>
</feature>
<dbReference type="RefSeq" id="XP_032821799.1">
    <property type="nucleotide sequence ID" value="XM_032965908.1"/>
</dbReference>
<evidence type="ECO:0000256" key="8">
    <source>
        <dbReference type="ARBA" id="ARBA00023157"/>
    </source>
</evidence>
<comment type="similarity">
    <text evidence="2">Belongs to the type I cytokine receptor family. Type 2 subfamily.</text>
</comment>
<dbReference type="GO" id="GO:0005886">
    <property type="term" value="C:plasma membrane"/>
    <property type="evidence" value="ECO:0007669"/>
    <property type="project" value="UniProtKB-ARBA"/>
</dbReference>
<dbReference type="RefSeq" id="XP_032821797.1">
    <property type="nucleotide sequence ID" value="XM_032965906.1"/>
</dbReference>
<evidence type="ECO:0000256" key="2">
    <source>
        <dbReference type="ARBA" id="ARBA00008921"/>
    </source>
</evidence>
<dbReference type="RefSeq" id="XP_032821798.1">
    <property type="nucleotide sequence ID" value="XM_032965907.1"/>
</dbReference>
<evidence type="ECO:0000256" key="3">
    <source>
        <dbReference type="ARBA" id="ARBA00022692"/>
    </source>
</evidence>
<keyword evidence="3 12" id="KW-0812">Transmembrane</keyword>
<reference evidence="16 17" key="1">
    <citation type="submission" date="2025-04" db="UniProtKB">
        <authorList>
            <consortium name="RefSeq"/>
        </authorList>
    </citation>
    <scope>IDENTIFICATION</scope>
    <source>
        <tissue evidence="16 17">Sperm</tissue>
    </source>
</reference>
<evidence type="ECO:0000256" key="1">
    <source>
        <dbReference type="ARBA" id="ARBA00004479"/>
    </source>
</evidence>
<name>A0AAJ7X5H1_PETMA</name>
<dbReference type="PANTHER" id="PTHR48423">
    <property type="entry name" value="INTERLEUKIN-27 RECEPTOR SUBUNIT ALPHA"/>
    <property type="match status" value="1"/>
</dbReference>
<keyword evidence="4 13" id="KW-0732">Signal</keyword>
<evidence type="ECO:0000256" key="4">
    <source>
        <dbReference type="ARBA" id="ARBA00022729"/>
    </source>
</evidence>
<accession>A0AAJ7X5H1</accession>
<dbReference type="Gene3D" id="2.60.40.10">
    <property type="entry name" value="Immunoglobulins"/>
    <property type="match status" value="5"/>
</dbReference>
<evidence type="ECO:0000256" key="12">
    <source>
        <dbReference type="SAM" id="Phobius"/>
    </source>
</evidence>
<dbReference type="InterPro" id="IPR003529">
    <property type="entry name" value="Hematopoietin_rcpt_Gp130_CS"/>
</dbReference>
<dbReference type="CDD" id="cd00063">
    <property type="entry name" value="FN3"/>
    <property type="match status" value="2"/>
</dbReference>
<dbReference type="InterPro" id="IPR013783">
    <property type="entry name" value="Ig-like_fold"/>
</dbReference>
<evidence type="ECO:0000313" key="15">
    <source>
        <dbReference type="Proteomes" id="UP001318040"/>
    </source>
</evidence>
<proteinExistence type="inferred from homology"/>
<dbReference type="KEGG" id="pmrn:116948802"/>
<evidence type="ECO:0000313" key="16">
    <source>
        <dbReference type="RefSeq" id="XP_032821795.1"/>
    </source>
</evidence>
<comment type="subcellular location">
    <subcellularLocation>
        <location evidence="1">Membrane</location>
        <topology evidence="1">Single-pass type I membrane protein</topology>
    </subcellularLocation>
</comment>
<organism evidence="15 18">
    <name type="scientific">Petromyzon marinus</name>
    <name type="common">Sea lamprey</name>
    <dbReference type="NCBI Taxonomy" id="7757"/>
    <lineage>
        <taxon>Eukaryota</taxon>
        <taxon>Metazoa</taxon>
        <taxon>Chordata</taxon>
        <taxon>Craniata</taxon>
        <taxon>Vertebrata</taxon>
        <taxon>Cyclostomata</taxon>
        <taxon>Hyperoartia</taxon>
        <taxon>Petromyzontiformes</taxon>
        <taxon>Petromyzontidae</taxon>
        <taxon>Petromyzon</taxon>
    </lineage>
</organism>
<feature type="region of interest" description="Disordered" evidence="11">
    <location>
        <begin position="941"/>
        <end position="963"/>
    </location>
</feature>
<feature type="compositionally biased region" description="Acidic residues" evidence="11">
    <location>
        <begin position="890"/>
        <end position="904"/>
    </location>
</feature>
<dbReference type="PROSITE" id="PS50853">
    <property type="entry name" value="FN3"/>
    <property type="match status" value="2"/>
</dbReference>
<evidence type="ECO:0000313" key="18">
    <source>
        <dbReference type="RefSeq" id="XP_032821797.1"/>
    </source>
</evidence>
<keyword evidence="8" id="KW-1015">Disulfide bond</keyword>
<feature type="domain" description="Fibronectin type-III" evidence="14">
    <location>
        <begin position="169"/>
        <end position="264"/>
    </location>
</feature>
<evidence type="ECO:0000256" key="13">
    <source>
        <dbReference type="SAM" id="SignalP"/>
    </source>
</evidence>
<keyword evidence="15" id="KW-1185">Reference proteome</keyword>
<evidence type="ECO:0000259" key="14">
    <source>
        <dbReference type="PROSITE" id="PS50853"/>
    </source>
</evidence>
<protein>
    <submittedName>
        <fullName evidence="16 17">Interleukin-6 receptor subunit beta-like</fullName>
    </submittedName>
</protein>
<dbReference type="SUPFAM" id="SSF49265">
    <property type="entry name" value="Fibronectin type III"/>
    <property type="match status" value="2"/>
</dbReference>
<keyword evidence="6 12" id="KW-1133">Transmembrane helix</keyword>
<dbReference type="AlphaFoldDB" id="A0AAJ7X5H1"/>
<feature type="transmembrane region" description="Helical" evidence="12">
    <location>
        <begin position="621"/>
        <end position="643"/>
    </location>
</feature>
<dbReference type="PROSITE" id="PS01353">
    <property type="entry name" value="HEMATOPO_REC_L_F2"/>
    <property type="match status" value="1"/>
</dbReference>
<evidence type="ECO:0000256" key="5">
    <source>
        <dbReference type="ARBA" id="ARBA00022737"/>
    </source>
</evidence>
<dbReference type="PANTHER" id="PTHR48423:SF1">
    <property type="entry name" value="INTERLEUKIN-27 RECEPTOR SUBUNIT ALPHA"/>
    <property type="match status" value="1"/>
</dbReference>
<keyword evidence="10" id="KW-0325">Glycoprotein</keyword>
<evidence type="ECO:0000256" key="7">
    <source>
        <dbReference type="ARBA" id="ARBA00023136"/>
    </source>
</evidence>
<evidence type="ECO:0000256" key="9">
    <source>
        <dbReference type="ARBA" id="ARBA00023170"/>
    </source>
</evidence>
<evidence type="ECO:0000313" key="17">
    <source>
        <dbReference type="RefSeq" id="XP_032821796.1"/>
    </source>
</evidence>
<dbReference type="InterPro" id="IPR052672">
    <property type="entry name" value="Type1_Cytokine_Rcpt_Type2"/>
</dbReference>
<keyword evidence="9" id="KW-0675">Receptor</keyword>
<dbReference type="InterPro" id="IPR003961">
    <property type="entry name" value="FN3_dom"/>
</dbReference>
<feature type="compositionally biased region" description="Basic and acidic residues" evidence="11">
    <location>
        <begin position="773"/>
        <end position="782"/>
    </location>
</feature>
<evidence type="ECO:0000256" key="10">
    <source>
        <dbReference type="ARBA" id="ARBA00023180"/>
    </source>
</evidence>
<dbReference type="RefSeq" id="XP_032821795.1">
    <property type="nucleotide sequence ID" value="XM_032965904.1"/>
</dbReference>
<feature type="domain" description="Fibronectin type-III" evidence="14">
    <location>
        <begin position="521"/>
        <end position="616"/>
    </location>
</feature>
<feature type="compositionally biased region" description="Polar residues" evidence="11">
    <location>
        <begin position="750"/>
        <end position="760"/>
    </location>
</feature>
<keyword evidence="7 12" id="KW-0472">Membrane</keyword>
<feature type="compositionally biased region" description="Acidic residues" evidence="11">
    <location>
        <begin position="783"/>
        <end position="793"/>
    </location>
</feature>
<feature type="chain" id="PRO_5044709681" evidence="13">
    <location>
        <begin position="22"/>
        <end position="982"/>
    </location>
</feature>
<evidence type="ECO:0000313" key="20">
    <source>
        <dbReference type="RefSeq" id="XP_032821799.1"/>
    </source>
</evidence>
<feature type="compositionally biased region" description="Low complexity" evidence="11">
    <location>
        <begin position="670"/>
        <end position="700"/>
    </location>
</feature>
<evidence type="ECO:0000256" key="11">
    <source>
        <dbReference type="SAM" id="MobiDB-lite"/>
    </source>
</evidence>
<gene>
    <name evidence="16 17 18 19 20" type="primary">LOC116948802</name>
</gene>
<dbReference type="InterPro" id="IPR036116">
    <property type="entry name" value="FN3_sf"/>
</dbReference>
<dbReference type="RefSeq" id="XP_032821796.1">
    <property type="nucleotide sequence ID" value="XM_032965905.1"/>
</dbReference>
<dbReference type="Proteomes" id="UP001318040">
    <property type="component" value="Chromosome 35"/>
</dbReference>
<evidence type="ECO:0000313" key="19">
    <source>
        <dbReference type="RefSeq" id="XP_032821798.1"/>
    </source>
</evidence>
<keyword evidence="5" id="KW-0677">Repeat</keyword>
<sequence length="982" mass="105593">MACSALLGLLLVLLAARRGAGQTPKSVLDSIYASTPCLQAAGSPGPLMCVLFSVSEDFMCHWLARLDSSAPTTYKLNWRAYHGSPSNDTTSPPLDVDPSWDANRLYYVQDDELLRMACDEKDGCVVCKLRKFHLNLGLNYMYEMWVTANGTAESQHLRFEPQNQILLPPPSDVGLTSERDEPTQLVVQWTNPFYINTKCQLRYRHQGTSHWTTVNDVMDNASHYTLYDLAPGSLYWAQLRCRIIPEGEYWSPWSQQRVGQTPDAVPLGVPDMWRELGEADARGWRDLTVLWKDLPEKQARGRVLHWLVSLHPGNRETRLEAQYRGATLAVPANAPVHVNVRAVNSAGRSNAAGLSVPALGQSGMLPPLQLSAHSQEGPDGRPALRVTWAAPACQHHMVKGYLVEWSPTTVSTSSSTSSDLPSLATPALSPALPPTLSSLPSLASPSSSVAAAAALTAPSPWRPLLTPSLTSWARLPANSLSFNITGSLEPCVGYAVSVYARYVRGEGPPARTIAFARECPPDRGPELGIQEVQGSSAQLSWQEIPLEKRRGVLRGYTIHYSDPSHLNKTVEVDASQSSVVLHHLQSSTVYTVWARARTAGGEGPDGSSISFKTKRLDDWKVIAMVAVVCVAVLLLALSTACLCTRCRNWIKEHLYYPDFRKSRVLRDLMQQQQSQGGHRQSSASDLETVVSSVEVVESESPQLLRGSCKGGGVTGAPTGADTRSLGGETSGIGSSRPSSPDRHTSDESDTCCSSNATSVANVDALLPPPPSSRRREGPRDGSGEEEEEEEEEGAASRSRSHQDLDGSGEGGRPFLAPGAACPRAHTWSCSDGEEPCLLPAPHSAHAEPYSQVSYRDRRQQQGCPGCSWREERGEGVGGDGGVASRSLDAAGDDDGGNDADDDGGNDGGFTDASVLLRSFVGKPPGPCVTDGECRCCGRSKLGGKSGGGGSGQEQDEASVGGADERVQAYFPQLVTEAGYMPQ</sequence>